<name>A0ABN3DTF8_9MICO</name>
<dbReference type="RefSeq" id="WP_259479927.1">
    <property type="nucleotide sequence ID" value="NZ_BAAAQY010000008.1"/>
</dbReference>
<proteinExistence type="predicted"/>
<dbReference type="EMBL" id="BAAAQY010000008">
    <property type="protein sequence ID" value="GAA2241350.1"/>
    <property type="molecule type" value="Genomic_DNA"/>
</dbReference>
<gene>
    <name evidence="1" type="ORF">GCM10009851_28430</name>
</gene>
<evidence type="ECO:0000313" key="2">
    <source>
        <dbReference type="Proteomes" id="UP001500929"/>
    </source>
</evidence>
<keyword evidence="2" id="KW-1185">Reference proteome</keyword>
<comment type="caution">
    <text evidence="1">The sequence shown here is derived from an EMBL/GenBank/DDBJ whole genome shotgun (WGS) entry which is preliminary data.</text>
</comment>
<accession>A0ABN3DTF8</accession>
<reference evidence="1 2" key="1">
    <citation type="journal article" date="2019" name="Int. J. Syst. Evol. Microbiol.">
        <title>The Global Catalogue of Microorganisms (GCM) 10K type strain sequencing project: providing services to taxonomists for standard genome sequencing and annotation.</title>
        <authorList>
            <consortium name="The Broad Institute Genomics Platform"/>
            <consortium name="The Broad Institute Genome Sequencing Center for Infectious Disease"/>
            <person name="Wu L."/>
            <person name="Ma J."/>
        </authorList>
    </citation>
    <scope>NUCLEOTIDE SEQUENCE [LARGE SCALE GENOMIC DNA]</scope>
    <source>
        <strain evidence="1 2">JCM 16117</strain>
    </source>
</reference>
<organism evidence="1 2">
    <name type="scientific">Herbiconiux moechotypicola</name>
    <dbReference type="NCBI Taxonomy" id="637393"/>
    <lineage>
        <taxon>Bacteria</taxon>
        <taxon>Bacillati</taxon>
        <taxon>Actinomycetota</taxon>
        <taxon>Actinomycetes</taxon>
        <taxon>Micrococcales</taxon>
        <taxon>Microbacteriaceae</taxon>
        <taxon>Herbiconiux</taxon>
    </lineage>
</organism>
<evidence type="ECO:0000313" key="1">
    <source>
        <dbReference type="EMBL" id="GAA2241350.1"/>
    </source>
</evidence>
<sequence>MNPALWNTLYGACLVDIRRHGATAVVRLERGERTTRFEGVAVVRLYGVERLGFWLHPSGAWLPQAVAASGRFSISEAQLVDGSLTVNGMLEETGALVDLEFVHDGAVVEWVAAGSAQE</sequence>
<dbReference type="Proteomes" id="UP001500929">
    <property type="component" value="Unassembled WGS sequence"/>
</dbReference>
<protein>
    <submittedName>
        <fullName evidence="1">Uncharacterized protein</fullName>
    </submittedName>
</protein>